<organism evidence="1 2">
    <name type="scientific">Mycolicibacterium madagascariense</name>
    <dbReference type="NCBI Taxonomy" id="212765"/>
    <lineage>
        <taxon>Bacteria</taxon>
        <taxon>Bacillati</taxon>
        <taxon>Actinomycetota</taxon>
        <taxon>Actinomycetes</taxon>
        <taxon>Mycobacteriales</taxon>
        <taxon>Mycobacteriaceae</taxon>
        <taxon>Mycolicibacterium</taxon>
    </lineage>
</organism>
<evidence type="ECO:0000313" key="1">
    <source>
        <dbReference type="EMBL" id="BBZ29311.1"/>
    </source>
</evidence>
<proteinExistence type="predicted"/>
<dbReference type="Proteomes" id="UP000466517">
    <property type="component" value="Chromosome"/>
</dbReference>
<evidence type="ECO:0000313" key="2">
    <source>
        <dbReference type="Proteomes" id="UP000466517"/>
    </source>
</evidence>
<gene>
    <name evidence="1" type="ORF">MMAD_36060</name>
</gene>
<dbReference type="EMBL" id="AP022610">
    <property type="protein sequence ID" value="BBZ29311.1"/>
    <property type="molecule type" value="Genomic_DNA"/>
</dbReference>
<name>A0A7I7XJD8_9MYCO</name>
<dbReference type="KEGG" id="mmag:MMAD_36060"/>
<protein>
    <submittedName>
        <fullName evidence="1">Uncharacterized protein</fullName>
    </submittedName>
</protein>
<keyword evidence="2" id="KW-1185">Reference proteome</keyword>
<dbReference type="AlphaFoldDB" id="A0A7I7XJD8"/>
<sequence>MLAYGVNTDWMRRNTAITKSPNGFGGAIGADGELARFPALSPKIDNTTVTIAVNGVTTAWDTGATDKAAGVTADLAVDVNGETADEAIEATMFVAVDEARSDTTAEDTEDSAAFNSGLLDCVAADDGVPAVFTGIDVDLVSAEGPAVAAGVIEAGGVADAVPSAAAVPLPAALTVPVAGGVGAVVVGPTGSDVTGVAAGGAADACLSEPAAADADDEVESVVEMPAEVAEDVEVVLVDPEVPDVVVDEDGEVDGVLVVELPEVVDDGEVDLIAELPEVVDEVVDDDVPLAAPTPADVSCLWLSTLELLDDEEDPDVASVSA</sequence>
<accession>A0A7I7XJD8</accession>
<reference evidence="1 2" key="1">
    <citation type="journal article" date="2019" name="Emerg. Microbes Infect.">
        <title>Comprehensive subspecies identification of 175 nontuberculous mycobacteria species based on 7547 genomic profiles.</title>
        <authorList>
            <person name="Matsumoto Y."/>
            <person name="Kinjo T."/>
            <person name="Motooka D."/>
            <person name="Nabeya D."/>
            <person name="Jung N."/>
            <person name="Uechi K."/>
            <person name="Horii T."/>
            <person name="Iida T."/>
            <person name="Fujita J."/>
            <person name="Nakamura S."/>
        </authorList>
    </citation>
    <scope>NUCLEOTIDE SEQUENCE [LARGE SCALE GENOMIC DNA]</scope>
    <source>
        <strain evidence="1 2">JCM 13574</strain>
    </source>
</reference>